<dbReference type="InterPro" id="IPR010718">
    <property type="entry name" value="DUF1294"/>
</dbReference>
<accession>A0ABZ2N3H8</accession>
<keyword evidence="1" id="KW-1133">Transmembrane helix</keyword>
<keyword evidence="1" id="KW-0472">Membrane</keyword>
<evidence type="ECO:0000313" key="3">
    <source>
        <dbReference type="Proteomes" id="UP001387364"/>
    </source>
</evidence>
<proteinExistence type="predicted"/>
<dbReference type="Proteomes" id="UP001387364">
    <property type="component" value="Chromosome"/>
</dbReference>
<dbReference type="EMBL" id="CP147404">
    <property type="protein sequence ID" value="WXB92263.1"/>
    <property type="molecule type" value="Genomic_DNA"/>
</dbReference>
<dbReference type="InterPro" id="IPR012156">
    <property type="entry name" value="Cold_shock_CspA"/>
</dbReference>
<dbReference type="Pfam" id="PF06961">
    <property type="entry name" value="DUF1294"/>
    <property type="match status" value="1"/>
</dbReference>
<protein>
    <submittedName>
        <fullName evidence="2">DUF1294 domain-containing protein</fullName>
    </submittedName>
</protein>
<sequence>MFIYFVLINVLSYAVMANDKRKAKRGAWRTSELTLWLLAFTGGAVGSWVAMQTHRHKTKHAAFKYGMPLLAIIDLGLLAYFS</sequence>
<dbReference type="RefSeq" id="WP_338750565.1">
    <property type="nucleotide sequence ID" value="NZ_CP147404.1"/>
</dbReference>
<keyword evidence="1" id="KW-0812">Transmembrane</keyword>
<keyword evidence="3" id="KW-1185">Reference proteome</keyword>
<name>A0ABZ2N3H8_9BACI</name>
<reference evidence="2 3" key="1">
    <citation type="submission" date="2024-02" db="EMBL/GenBank/DDBJ databases">
        <title>Seven novel Bacillus-like species.</title>
        <authorList>
            <person name="Liu G."/>
        </authorList>
    </citation>
    <scope>NUCLEOTIDE SEQUENCE [LARGE SCALE GENOMIC DNA]</scope>
    <source>
        <strain evidence="2 3">FJAT-52991</strain>
    </source>
</reference>
<evidence type="ECO:0000256" key="1">
    <source>
        <dbReference type="SAM" id="Phobius"/>
    </source>
</evidence>
<evidence type="ECO:0000313" key="2">
    <source>
        <dbReference type="EMBL" id="WXB92263.1"/>
    </source>
</evidence>
<feature type="transmembrane region" description="Helical" evidence="1">
    <location>
        <begin position="33"/>
        <end position="50"/>
    </location>
</feature>
<organism evidence="2 3">
    <name type="scientific">Bacillus kandeliae</name>
    <dbReference type="NCBI Taxonomy" id="3129297"/>
    <lineage>
        <taxon>Bacteria</taxon>
        <taxon>Bacillati</taxon>
        <taxon>Bacillota</taxon>
        <taxon>Bacilli</taxon>
        <taxon>Bacillales</taxon>
        <taxon>Bacillaceae</taxon>
        <taxon>Bacillus</taxon>
    </lineage>
</organism>
<gene>
    <name evidence="2" type="ORF">WDJ61_13490</name>
</gene>
<dbReference type="PIRSF" id="PIRSF002599">
    <property type="entry name" value="Cold_shock_A"/>
    <property type="match status" value="1"/>
</dbReference>
<feature type="transmembrane region" description="Helical" evidence="1">
    <location>
        <begin position="62"/>
        <end position="81"/>
    </location>
</feature>